<evidence type="ECO:0000313" key="1">
    <source>
        <dbReference type="EMBL" id="KAK3763460.1"/>
    </source>
</evidence>
<evidence type="ECO:0000313" key="2">
    <source>
        <dbReference type="Proteomes" id="UP001283361"/>
    </source>
</evidence>
<proteinExistence type="predicted"/>
<accession>A0AAE0Z676</accession>
<dbReference type="EMBL" id="JAWDGP010004559">
    <property type="protein sequence ID" value="KAK3763460.1"/>
    <property type="molecule type" value="Genomic_DNA"/>
</dbReference>
<protein>
    <submittedName>
        <fullName evidence="1">Uncharacterized protein</fullName>
    </submittedName>
</protein>
<dbReference type="Proteomes" id="UP001283361">
    <property type="component" value="Unassembled WGS sequence"/>
</dbReference>
<dbReference type="AlphaFoldDB" id="A0AAE0Z676"/>
<organism evidence="1 2">
    <name type="scientific">Elysia crispata</name>
    <name type="common">lettuce slug</name>
    <dbReference type="NCBI Taxonomy" id="231223"/>
    <lineage>
        <taxon>Eukaryota</taxon>
        <taxon>Metazoa</taxon>
        <taxon>Spiralia</taxon>
        <taxon>Lophotrochozoa</taxon>
        <taxon>Mollusca</taxon>
        <taxon>Gastropoda</taxon>
        <taxon>Heterobranchia</taxon>
        <taxon>Euthyneura</taxon>
        <taxon>Panpulmonata</taxon>
        <taxon>Sacoglossa</taxon>
        <taxon>Placobranchoidea</taxon>
        <taxon>Plakobranchidae</taxon>
        <taxon>Elysia</taxon>
    </lineage>
</organism>
<comment type="caution">
    <text evidence="1">The sequence shown here is derived from an EMBL/GenBank/DDBJ whole genome shotgun (WGS) entry which is preliminary data.</text>
</comment>
<sequence length="78" mass="8791">MLVNCLWFVARQLDNPGTLSMVRREVRASDVSLSWLHSGTFSRVDVDTATLFVEIRAQLRTALTTVYELCLVFGSLIT</sequence>
<reference evidence="1" key="1">
    <citation type="journal article" date="2023" name="G3 (Bethesda)">
        <title>A reference genome for the long-term kleptoplast-retaining sea slug Elysia crispata morphotype clarki.</title>
        <authorList>
            <person name="Eastman K.E."/>
            <person name="Pendleton A.L."/>
            <person name="Shaikh M.A."/>
            <person name="Suttiyut T."/>
            <person name="Ogas R."/>
            <person name="Tomko P."/>
            <person name="Gavelis G."/>
            <person name="Widhalm J.R."/>
            <person name="Wisecaver J.H."/>
        </authorList>
    </citation>
    <scope>NUCLEOTIDE SEQUENCE</scope>
    <source>
        <strain evidence="1">ECLA1</strain>
    </source>
</reference>
<name>A0AAE0Z676_9GAST</name>
<keyword evidence="2" id="KW-1185">Reference proteome</keyword>
<gene>
    <name evidence="1" type="ORF">RRG08_060767</name>
</gene>